<dbReference type="AlphaFoldDB" id="A0A327R304"/>
<proteinExistence type="predicted"/>
<evidence type="ECO:0000313" key="1">
    <source>
        <dbReference type="EMBL" id="RAJ08267.1"/>
    </source>
</evidence>
<organism evidence="1 2">
    <name type="scientific">Chitinophaga skermanii</name>
    <dbReference type="NCBI Taxonomy" id="331697"/>
    <lineage>
        <taxon>Bacteria</taxon>
        <taxon>Pseudomonadati</taxon>
        <taxon>Bacteroidota</taxon>
        <taxon>Chitinophagia</taxon>
        <taxon>Chitinophagales</taxon>
        <taxon>Chitinophagaceae</taxon>
        <taxon>Chitinophaga</taxon>
    </lineage>
</organism>
<dbReference type="RefSeq" id="WP_111596433.1">
    <property type="nucleotide sequence ID" value="NZ_QLLL01000002.1"/>
</dbReference>
<dbReference type="EMBL" id="QLLL01000002">
    <property type="protein sequence ID" value="RAJ08267.1"/>
    <property type="molecule type" value="Genomic_DNA"/>
</dbReference>
<keyword evidence="2" id="KW-1185">Reference proteome</keyword>
<protein>
    <submittedName>
        <fullName evidence="1">Uncharacterized protein</fullName>
    </submittedName>
</protein>
<sequence length="250" mass="28645">MTKICYLNPQKAEKLSFYQTQNGLLATEAFRKPIKREEVQYEKMRSHQTEFGNTVQTAVSFRAGLQDISEIVPNKVLFHRIVSQLFQVVKTDTVNYRGQRTVEDGDTRLLQGFEVNENSRFQRVFRVPFVTDINRVSGEAGVLIPSFIPINKITRPKDATHFKIVVHISAFNFRTGEEHSDMHITAPISLTKHVTNTQILTVSFPPNDPRHLFLSLGIIFEDKEQGRTYKVFGDHHNAMQIVAVHPRGKP</sequence>
<accession>A0A327R304</accession>
<reference evidence="1 2" key="1">
    <citation type="submission" date="2018-06" db="EMBL/GenBank/DDBJ databases">
        <title>Genomic Encyclopedia of Archaeal and Bacterial Type Strains, Phase II (KMG-II): from individual species to whole genera.</title>
        <authorList>
            <person name="Goeker M."/>
        </authorList>
    </citation>
    <scope>NUCLEOTIDE SEQUENCE [LARGE SCALE GENOMIC DNA]</scope>
    <source>
        <strain evidence="1 2">DSM 23857</strain>
    </source>
</reference>
<gene>
    <name evidence="1" type="ORF">LX64_00914</name>
</gene>
<name>A0A327R304_9BACT</name>
<evidence type="ECO:0000313" key="2">
    <source>
        <dbReference type="Proteomes" id="UP000249547"/>
    </source>
</evidence>
<dbReference type="Proteomes" id="UP000249547">
    <property type="component" value="Unassembled WGS sequence"/>
</dbReference>
<comment type="caution">
    <text evidence="1">The sequence shown here is derived from an EMBL/GenBank/DDBJ whole genome shotgun (WGS) entry which is preliminary data.</text>
</comment>
<dbReference type="OrthoDB" id="645138at2"/>